<dbReference type="EC" id="2.6.1.62" evidence="9"/>
<dbReference type="GO" id="GO:0005737">
    <property type="term" value="C:cytoplasm"/>
    <property type="evidence" value="ECO:0007669"/>
    <property type="project" value="UniProtKB-SubCell"/>
</dbReference>
<dbReference type="EMBL" id="BMJC01000001">
    <property type="protein sequence ID" value="GGA87339.1"/>
    <property type="molecule type" value="Genomic_DNA"/>
</dbReference>
<dbReference type="SUPFAM" id="SSF53383">
    <property type="entry name" value="PLP-dependent transferases"/>
    <property type="match status" value="1"/>
</dbReference>
<dbReference type="PIRSF" id="PIRSF000521">
    <property type="entry name" value="Transaminase_4ab_Lys_Orn"/>
    <property type="match status" value="1"/>
</dbReference>
<comment type="caution">
    <text evidence="10">The sequence shown here is derived from an EMBL/GenBank/DDBJ whole genome shotgun (WGS) entry which is preliminary data.</text>
</comment>
<comment type="subunit">
    <text evidence="9">Homodimer.</text>
</comment>
<dbReference type="PANTHER" id="PTHR42684">
    <property type="entry name" value="ADENOSYLMETHIONINE-8-AMINO-7-OXONONANOATE AMINOTRANSFERASE"/>
    <property type="match status" value="1"/>
</dbReference>
<accession>A0A8J2U911</accession>
<evidence type="ECO:0000256" key="8">
    <source>
        <dbReference type="ARBA" id="ARBA00048449"/>
    </source>
</evidence>
<keyword evidence="5 9" id="KW-0949">S-adenosyl-L-methionine</keyword>
<evidence type="ECO:0000313" key="10">
    <source>
        <dbReference type="EMBL" id="GGA87339.1"/>
    </source>
</evidence>
<reference evidence="10" key="2">
    <citation type="submission" date="2020-09" db="EMBL/GenBank/DDBJ databases">
        <authorList>
            <person name="Sun Q."/>
            <person name="Zhou Y."/>
        </authorList>
    </citation>
    <scope>NUCLEOTIDE SEQUENCE</scope>
    <source>
        <strain evidence="10">CGMCC 1.15448</strain>
    </source>
</reference>
<gene>
    <name evidence="9 10" type="primary">bioA</name>
    <name evidence="10" type="ORF">GCM10011511_08120</name>
</gene>
<dbReference type="PANTHER" id="PTHR42684:SF3">
    <property type="entry name" value="ADENOSYLMETHIONINE-8-AMINO-7-OXONONANOATE AMINOTRANSFERASE"/>
    <property type="match status" value="1"/>
</dbReference>
<comment type="function">
    <text evidence="9">Catalyzes the transfer of the alpha-amino group from S-adenosyl-L-methionine (SAM) to 7-keto-8-aminopelargonic acid (KAPA) to form 7,8-diaminopelargonic acid (DAPA). It is the only aminotransferase known to utilize SAM as an amino donor.</text>
</comment>
<comment type="similarity">
    <text evidence="9">Belongs to the class-III pyridoxal-phosphate-dependent aminotransferase family. BioA subfamily.</text>
</comment>
<dbReference type="Gene3D" id="3.40.640.10">
    <property type="entry name" value="Type I PLP-dependent aspartate aminotransferase-like (Major domain)"/>
    <property type="match status" value="1"/>
</dbReference>
<feature type="binding site" evidence="9">
    <location>
        <position position="279"/>
    </location>
    <ligand>
        <name>substrate</name>
    </ligand>
</feature>
<keyword evidence="11" id="KW-1185">Reference proteome</keyword>
<keyword evidence="7 9" id="KW-0663">Pyridoxal phosphate</keyword>
<evidence type="ECO:0000256" key="5">
    <source>
        <dbReference type="ARBA" id="ARBA00022691"/>
    </source>
</evidence>
<feature type="binding site" evidence="9">
    <location>
        <position position="158"/>
    </location>
    <ligand>
        <name>substrate</name>
    </ligand>
</feature>
<dbReference type="InterPro" id="IPR015421">
    <property type="entry name" value="PyrdxlP-dep_Trfase_major"/>
</dbReference>
<keyword evidence="6 9" id="KW-0093">Biotin biosynthesis</keyword>
<comment type="cofactor">
    <cofactor evidence="1 9">
        <name>pyridoxal 5'-phosphate</name>
        <dbReference type="ChEBI" id="CHEBI:597326"/>
    </cofactor>
</comment>
<dbReference type="GO" id="GO:0004141">
    <property type="term" value="F:dethiobiotin synthase activity"/>
    <property type="evidence" value="ECO:0007669"/>
    <property type="project" value="TreeGrafter"/>
</dbReference>
<dbReference type="InterPro" id="IPR015422">
    <property type="entry name" value="PyrdxlP-dep_Trfase_small"/>
</dbReference>
<evidence type="ECO:0000256" key="1">
    <source>
        <dbReference type="ARBA" id="ARBA00001933"/>
    </source>
</evidence>
<evidence type="ECO:0000256" key="2">
    <source>
        <dbReference type="ARBA" id="ARBA00005063"/>
    </source>
</evidence>
<dbReference type="Pfam" id="PF00202">
    <property type="entry name" value="Aminotran_3"/>
    <property type="match status" value="1"/>
</dbReference>
<protein>
    <recommendedName>
        <fullName evidence="9">Adenosylmethionine-8-amino-7-oxononanoate aminotransferase</fullName>
        <ecNumber evidence="9">2.6.1.62</ecNumber>
    </recommendedName>
    <alternativeName>
        <fullName evidence="9">7,8-diamino-pelargonic acid aminotransferase</fullName>
        <shortName evidence="9">DAPA AT</shortName>
        <shortName evidence="9">DAPA aminotransferase</shortName>
    </alternativeName>
    <alternativeName>
        <fullName evidence="9">7,8-diaminononanoate synthase</fullName>
        <shortName evidence="9">DANS</shortName>
    </alternativeName>
    <alternativeName>
        <fullName evidence="9">Diaminopelargonic acid synthase</fullName>
    </alternativeName>
</protein>
<dbReference type="GO" id="GO:0030170">
    <property type="term" value="F:pyridoxal phosphate binding"/>
    <property type="evidence" value="ECO:0007669"/>
    <property type="project" value="UniProtKB-UniRule"/>
</dbReference>
<name>A0A8J2U911_9BACT</name>
<feature type="binding site" evidence="9">
    <location>
        <position position="250"/>
    </location>
    <ligand>
        <name>pyridoxal 5'-phosphate</name>
        <dbReference type="ChEBI" id="CHEBI:597326"/>
    </ligand>
</feature>
<dbReference type="AlphaFoldDB" id="A0A8J2U911"/>
<dbReference type="Gene3D" id="3.90.1150.10">
    <property type="entry name" value="Aspartate Aminotransferase, domain 1"/>
    <property type="match status" value="1"/>
</dbReference>
<feature type="binding site" evidence="9">
    <location>
        <position position="401"/>
    </location>
    <ligand>
        <name>substrate</name>
    </ligand>
</feature>
<feature type="modified residue" description="N6-(pyridoxal phosphate)lysine" evidence="9">
    <location>
        <position position="279"/>
    </location>
</feature>
<feature type="binding site" evidence="9">
    <location>
        <begin position="112"/>
        <end position="113"/>
    </location>
    <ligand>
        <name>pyridoxal 5'-phosphate</name>
        <dbReference type="ChEBI" id="CHEBI:597326"/>
    </ligand>
</feature>
<dbReference type="InterPro" id="IPR015424">
    <property type="entry name" value="PyrdxlP-dep_Trfase"/>
</dbReference>
<organism evidence="10 11">
    <name type="scientific">Puia dinghuensis</name>
    <dbReference type="NCBI Taxonomy" id="1792502"/>
    <lineage>
        <taxon>Bacteria</taxon>
        <taxon>Pseudomonadati</taxon>
        <taxon>Bacteroidota</taxon>
        <taxon>Chitinophagia</taxon>
        <taxon>Chitinophagales</taxon>
        <taxon>Chitinophagaceae</taxon>
        <taxon>Puia</taxon>
    </lineage>
</organism>
<dbReference type="Proteomes" id="UP000607559">
    <property type="component" value="Unassembled WGS sequence"/>
</dbReference>
<dbReference type="GO" id="GO:0051537">
    <property type="term" value="F:2 iron, 2 sulfur cluster binding"/>
    <property type="evidence" value="ECO:0007669"/>
    <property type="project" value="UniProtKB-KW"/>
</dbReference>
<comment type="subcellular location">
    <subcellularLocation>
        <location evidence="9">Cytoplasm</location>
    </subcellularLocation>
</comment>
<dbReference type="CDD" id="cd00610">
    <property type="entry name" value="OAT_like"/>
    <property type="match status" value="1"/>
</dbReference>
<keyword evidence="9" id="KW-0963">Cytoplasm</keyword>
<evidence type="ECO:0000256" key="6">
    <source>
        <dbReference type="ARBA" id="ARBA00022756"/>
    </source>
</evidence>
<evidence type="ECO:0000256" key="3">
    <source>
        <dbReference type="ARBA" id="ARBA00022576"/>
    </source>
</evidence>
<feature type="binding site" evidence="9">
    <location>
        <position position="313"/>
    </location>
    <ligand>
        <name>substrate</name>
    </ligand>
</feature>
<sequence>MTTSLTQRDRQVIWHPYTQHKGFLPPIPVVKGKGSLLFDDEGNAYIDAISSWWVNIHGHAHPYIAEKLYQQALRLEHVIFTGFTHEPAVALAERLLPLLPGDFSRVFYSDNGSTAVEVAIKMAIQYWSNQADTGPSASGALRARPGGRNKVLAFHHSYHGDTFGAMSVSERSVFTDAFREYLFEPVFIDTPSLENLDELLSFLRLRGKEFAGIIYEPLLQGAGGMRMYDAASLDRFLSAAAGQGILCIADEVLTGFGRTGKLFAGEYLQHKADIICLSKGLTGGTMALGVTATTERIFEAFLSDDKRKTLFHGHSFTANPLACTAALASLDLLEEGRRGISYISGRHARFLETLPSYPIVRNARALGTILAFEINTGRDEYINAIAPVITRDALAAGIYLRPLGSTVYFMPPYCITEKEMDQVYDFLVHCLVQYAEQPVT</sequence>
<dbReference type="InterPro" id="IPR005815">
    <property type="entry name" value="BioA"/>
</dbReference>
<reference evidence="10" key="1">
    <citation type="journal article" date="2014" name="Int. J. Syst. Evol. Microbiol.">
        <title>Complete genome sequence of Corynebacterium casei LMG S-19264T (=DSM 44701T), isolated from a smear-ripened cheese.</title>
        <authorList>
            <consortium name="US DOE Joint Genome Institute (JGI-PGF)"/>
            <person name="Walter F."/>
            <person name="Albersmeier A."/>
            <person name="Kalinowski J."/>
            <person name="Ruckert C."/>
        </authorList>
    </citation>
    <scope>NUCLEOTIDE SEQUENCE</scope>
    <source>
        <strain evidence="10">CGMCC 1.15448</strain>
    </source>
</reference>
<dbReference type="InterPro" id="IPR049704">
    <property type="entry name" value="Aminotrans_3_PPA_site"/>
</dbReference>
<evidence type="ECO:0000313" key="11">
    <source>
        <dbReference type="Proteomes" id="UP000607559"/>
    </source>
</evidence>
<feature type="binding site" evidence="9">
    <location>
        <begin position="314"/>
        <end position="315"/>
    </location>
    <ligand>
        <name>pyridoxal 5'-phosphate</name>
        <dbReference type="ChEBI" id="CHEBI:597326"/>
    </ligand>
</feature>
<dbReference type="NCBIfam" id="TIGR00508">
    <property type="entry name" value="bioA"/>
    <property type="match status" value="1"/>
</dbReference>
<comment type="pathway">
    <text evidence="2 9">Cofactor biosynthesis; biotin biosynthesis; 7,8-diaminononanoate from 8-amino-7-oxononanoate (SAM route): step 1/1.</text>
</comment>
<feature type="site" description="Participates in the substrate recognition with KAPA and in a stacking interaction with the adenine ring of SAM" evidence="9">
    <location>
        <position position="17"/>
    </location>
</feature>
<proteinExistence type="inferred from homology"/>
<dbReference type="HAMAP" id="MF_00834">
    <property type="entry name" value="BioA"/>
    <property type="match status" value="1"/>
</dbReference>
<evidence type="ECO:0000256" key="4">
    <source>
        <dbReference type="ARBA" id="ARBA00022679"/>
    </source>
</evidence>
<keyword evidence="4 9" id="KW-0808">Transferase</keyword>
<dbReference type="GO" id="GO:0004015">
    <property type="term" value="F:adenosylmethionine-8-amino-7-oxononanoate transaminase activity"/>
    <property type="evidence" value="ECO:0007669"/>
    <property type="project" value="UniProtKB-UniRule"/>
</dbReference>
<dbReference type="InterPro" id="IPR005814">
    <property type="entry name" value="Aminotrans_3"/>
</dbReference>
<comment type="catalytic activity">
    <reaction evidence="8 9">
        <text>(8S)-8-amino-7-oxononanoate + S-adenosyl-L-methionine = S-adenosyl-4-methylsulfanyl-2-oxobutanoate + (7R,8S)-7,8-diammoniononanoate</text>
        <dbReference type="Rhea" id="RHEA:16861"/>
        <dbReference type="ChEBI" id="CHEBI:16490"/>
        <dbReference type="ChEBI" id="CHEBI:59789"/>
        <dbReference type="ChEBI" id="CHEBI:149468"/>
        <dbReference type="ChEBI" id="CHEBI:149469"/>
        <dbReference type="EC" id="2.6.1.62"/>
    </reaction>
</comment>
<feature type="binding site" evidence="9">
    <location>
        <position position="52"/>
    </location>
    <ligand>
        <name>substrate</name>
    </ligand>
</feature>
<dbReference type="UniPathway" id="UPA00078">
    <property type="reaction ID" value="UER00160"/>
</dbReference>
<evidence type="ECO:0000256" key="9">
    <source>
        <dbReference type="HAMAP-Rule" id="MF_00834"/>
    </source>
</evidence>
<evidence type="ECO:0000256" key="7">
    <source>
        <dbReference type="ARBA" id="ARBA00022898"/>
    </source>
</evidence>
<dbReference type="GO" id="GO:0009102">
    <property type="term" value="P:biotin biosynthetic process"/>
    <property type="evidence" value="ECO:0007669"/>
    <property type="project" value="UniProtKB-UniRule"/>
</dbReference>
<dbReference type="RefSeq" id="WP_188928807.1">
    <property type="nucleotide sequence ID" value="NZ_BMJC01000001.1"/>
</dbReference>
<dbReference type="PROSITE" id="PS00600">
    <property type="entry name" value="AA_TRANSFER_CLASS_3"/>
    <property type="match status" value="1"/>
</dbReference>
<keyword evidence="3 9" id="KW-0032">Aminotransferase</keyword>